<keyword evidence="3" id="KW-1185">Reference proteome</keyword>
<evidence type="ECO:0000313" key="2">
    <source>
        <dbReference type="EMBL" id="MBD1399419.1"/>
    </source>
</evidence>
<dbReference type="InterPro" id="IPR052534">
    <property type="entry name" value="Extracell_DNA_Util/SecSys_Comp"/>
</dbReference>
<gene>
    <name evidence="2" type="ORF">ICT70_01905</name>
</gene>
<feature type="coiled-coil region" evidence="1">
    <location>
        <begin position="40"/>
        <end position="94"/>
    </location>
</feature>
<comment type="caution">
    <text evidence="2">The sequence shown here is derived from an EMBL/GenBank/DDBJ whole genome shotgun (WGS) entry which is preliminary data.</text>
</comment>
<dbReference type="Proteomes" id="UP000632828">
    <property type="component" value="Unassembled WGS sequence"/>
</dbReference>
<dbReference type="GO" id="GO:0043107">
    <property type="term" value="P:type IV pilus-dependent motility"/>
    <property type="evidence" value="ECO:0007669"/>
    <property type="project" value="TreeGrafter"/>
</dbReference>
<evidence type="ECO:0000256" key="1">
    <source>
        <dbReference type="SAM" id="Coils"/>
    </source>
</evidence>
<dbReference type="PANTHER" id="PTHR40278">
    <property type="entry name" value="DNA UTILIZATION PROTEIN HOFN"/>
    <property type="match status" value="1"/>
</dbReference>
<protein>
    <submittedName>
        <fullName evidence="2">PilN domain-containing protein</fullName>
    </submittedName>
</protein>
<accession>A0A8J6UNF2</accession>
<reference evidence="2" key="1">
    <citation type="submission" date="2020-09" db="EMBL/GenBank/DDBJ databases">
        <title>Pelobacter alkaliphilus sp. nov., a novel anaerobic arsenate-reducing bacterium from terrestrial mud volcano.</title>
        <authorList>
            <person name="Khomyakova M.A."/>
            <person name="Merkel A.Y."/>
            <person name="Slobodkin A.I."/>
        </authorList>
    </citation>
    <scope>NUCLEOTIDE SEQUENCE</scope>
    <source>
        <strain evidence="2">M08fum</strain>
    </source>
</reference>
<dbReference type="InterPro" id="IPR007813">
    <property type="entry name" value="PilN"/>
</dbReference>
<dbReference type="GO" id="GO:0043683">
    <property type="term" value="P:type IV pilus assembly"/>
    <property type="evidence" value="ECO:0007669"/>
    <property type="project" value="TreeGrafter"/>
</dbReference>
<dbReference type="Pfam" id="PF05137">
    <property type="entry name" value="PilN"/>
    <property type="match status" value="1"/>
</dbReference>
<organism evidence="2 3">
    <name type="scientific">Pelovirga terrestris</name>
    <dbReference type="NCBI Taxonomy" id="2771352"/>
    <lineage>
        <taxon>Bacteria</taxon>
        <taxon>Pseudomonadati</taxon>
        <taxon>Thermodesulfobacteriota</taxon>
        <taxon>Desulfuromonadia</taxon>
        <taxon>Geobacterales</taxon>
        <taxon>Geobacteraceae</taxon>
        <taxon>Pelovirga</taxon>
    </lineage>
</organism>
<dbReference type="PANTHER" id="PTHR40278:SF2">
    <property type="entry name" value="TYPE IV PILUS INNER MEMBRANE COMPONENT PILN"/>
    <property type="match status" value="1"/>
</dbReference>
<name>A0A8J6UNF2_9BACT</name>
<proteinExistence type="predicted"/>
<dbReference type="EMBL" id="JACWUN010000002">
    <property type="protein sequence ID" value="MBD1399419.1"/>
    <property type="molecule type" value="Genomic_DNA"/>
</dbReference>
<evidence type="ECO:0000313" key="3">
    <source>
        <dbReference type="Proteomes" id="UP000632828"/>
    </source>
</evidence>
<sequence>MIRINLLPVRAAQKKEKLRSQVLVLLLSLVLVGLACGAVYIQQQQTNENLQAEIADINRRNAELQKRIGEVRDYEKRKADLEQKLEVLAKLKNDKTGPVRLLDDLSNALPEELWLTSFSEQNGSVDLAGIADTEQTVALFMQQLESSGHYSGVELTVTEQTTVGNRRMQRFSLKGRAVTSATN</sequence>
<keyword evidence="1" id="KW-0175">Coiled coil</keyword>
<dbReference type="AlphaFoldDB" id="A0A8J6UNF2"/>
<dbReference type="RefSeq" id="WP_191153696.1">
    <property type="nucleotide sequence ID" value="NZ_JACWUN010000002.1"/>
</dbReference>